<dbReference type="Proteomes" id="UP001606303">
    <property type="component" value="Unassembled WGS sequence"/>
</dbReference>
<feature type="transmembrane region" description="Helical" evidence="7">
    <location>
        <begin position="113"/>
        <end position="133"/>
    </location>
</feature>
<dbReference type="PANTHER" id="PTHR30193">
    <property type="entry name" value="ABC TRANSPORTER PERMEASE PROTEIN"/>
    <property type="match status" value="1"/>
</dbReference>
<dbReference type="InterPro" id="IPR051393">
    <property type="entry name" value="ABC_transporter_permease"/>
</dbReference>
<feature type="transmembrane region" description="Helical" evidence="7">
    <location>
        <begin position="265"/>
        <end position="285"/>
    </location>
</feature>
<feature type="transmembrane region" description="Helical" evidence="7">
    <location>
        <begin position="16"/>
        <end position="38"/>
    </location>
</feature>
<keyword evidence="3" id="KW-1003">Cell membrane</keyword>
<protein>
    <submittedName>
        <fullName evidence="9">Carbohydrate ABC transporter permease</fullName>
    </submittedName>
</protein>
<dbReference type="PROSITE" id="PS50928">
    <property type="entry name" value="ABC_TM1"/>
    <property type="match status" value="1"/>
</dbReference>
<organism evidence="9 10">
    <name type="scientific">Pelomonas baiyunensis</name>
    <dbReference type="NCBI Taxonomy" id="3299026"/>
    <lineage>
        <taxon>Bacteria</taxon>
        <taxon>Pseudomonadati</taxon>
        <taxon>Pseudomonadota</taxon>
        <taxon>Betaproteobacteria</taxon>
        <taxon>Burkholderiales</taxon>
        <taxon>Sphaerotilaceae</taxon>
        <taxon>Roseateles</taxon>
    </lineage>
</organism>
<evidence type="ECO:0000256" key="3">
    <source>
        <dbReference type="ARBA" id="ARBA00022475"/>
    </source>
</evidence>
<comment type="subcellular location">
    <subcellularLocation>
        <location evidence="1 7">Cell membrane</location>
        <topology evidence="1 7">Multi-pass membrane protein</topology>
    </subcellularLocation>
</comment>
<dbReference type="RefSeq" id="WP_394380155.1">
    <property type="nucleotide sequence ID" value="NZ_JBIGIB010000001.1"/>
</dbReference>
<keyword evidence="6 7" id="KW-0472">Membrane</keyword>
<feature type="domain" description="ABC transmembrane type-1" evidence="8">
    <location>
        <begin position="76"/>
        <end position="289"/>
    </location>
</feature>
<dbReference type="Pfam" id="PF00528">
    <property type="entry name" value="BPD_transp_1"/>
    <property type="match status" value="1"/>
</dbReference>
<evidence type="ECO:0000256" key="6">
    <source>
        <dbReference type="ARBA" id="ARBA00023136"/>
    </source>
</evidence>
<evidence type="ECO:0000256" key="7">
    <source>
        <dbReference type="RuleBase" id="RU363032"/>
    </source>
</evidence>
<evidence type="ECO:0000256" key="4">
    <source>
        <dbReference type="ARBA" id="ARBA00022692"/>
    </source>
</evidence>
<evidence type="ECO:0000256" key="2">
    <source>
        <dbReference type="ARBA" id="ARBA00022448"/>
    </source>
</evidence>
<sequence length="302" mass="32897">MSALAPGRSGMTTPAWVGWAFVAPFLLCYGGLLVAPVLEGFWLSFHAVDLLTGRGQFVGLANFLDLFRDEVFLRCAANTVMFAALCTPLFVGLGLALALVLNRPGRLGAWLRGTFFASNVLSVTVVTLIWRLVLLPDRGLLSQGLAALGLPDLAPLSDERLALTCIALVTLWWGIGLPMTLILAALQQVPRDLYEAAALDHTSRWRSFRFITLPALRRTLVLVAIVQLLGQLQVFGQAQLLTSGGPNNSTRTMVMFIYEALFDQWALGYSAAAAQLLFVLLVLGVSVQRWAERREAAQEARA</sequence>
<dbReference type="EMBL" id="JBIGIB010000001">
    <property type="protein sequence ID" value="MFG6465148.1"/>
    <property type="molecule type" value="Genomic_DNA"/>
</dbReference>
<dbReference type="SUPFAM" id="SSF161098">
    <property type="entry name" value="MetI-like"/>
    <property type="match status" value="1"/>
</dbReference>
<dbReference type="InterPro" id="IPR035906">
    <property type="entry name" value="MetI-like_sf"/>
</dbReference>
<feature type="transmembrane region" description="Helical" evidence="7">
    <location>
        <begin position="207"/>
        <end position="230"/>
    </location>
</feature>
<dbReference type="CDD" id="cd06261">
    <property type="entry name" value="TM_PBP2"/>
    <property type="match status" value="1"/>
</dbReference>
<name>A0ABW7GT34_9BURK</name>
<keyword evidence="5 7" id="KW-1133">Transmembrane helix</keyword>
<evidence type="ECO:0000256" key="1">
    <source>
        <dbReference type="ARBA" id="ARBA00004651"/>
    </source>
</evidence>
<evidence type="ECO:0000313" key="10">
    <source>
        <dbReference type="Proteomes" id="UP001606303"/>
    </source>
</evidence>
<evidence type="ECO:0000313" key="9">
    <source>
        <dbReference type="EMBL" id="MFG6465148.1"/>
    </source>
</evidence>
<proteinExistence type="inferred from homology"/>
<comment type="similarity">
    <text evidence="7">Belongs to the binding-protein-dependent transport system permease family.</text>
</comment>
<keyword evidence="2 7" id="KW-0813">Transport</keyword>
<evidence type="ECO:0000259" key="8">
    <source>
        <dbReference type="PROSITE" id="PS50928"/>
    </source>
</evidence>
<dbReference type="InterPro" id="IPR000515">
    <property type="entry name" value="MetI-like"/>
</dbReference>
<reference evidence="9 10" key="1">
    <citation type="submission" date="2024-08" db="EMBL/GenBank/DDBJ databases">
        <authorList>
            <person name="Lu H."/>
        </authorList>
    </citation>
    <scope>NUCLEOTIDE SEQUENCE [LARGE SCALE GENOMIC DNA]</scope>
    <source>
        <strain evidence="9 10">BYS87W</strain>
    </source>
</reference>
<feature type="transmembrane region" description="Helical" evidence="7">
    <location>
        <begin position="80"/>
        <end position="101"/>
    </location>
</feature>
<gene>
    <name evidence="9" type="ORF">ACG01O_00860</name>
</gene>
<dbReference type="Gene3D" id="1.10.3720.10">
    <property type="entry name" value="MetI-like"/>
    <property type="match status" value="1"/>
</dbReference>
<evidence type="ECO:0000256" key="5">
    <source>
        <dbReference type="ARBA" id="ARBA00022989"/>
    </source>
</evidence>
<feature type="transmembrane region" description="Helical" evidence="7">
    <location>
        <begin position="161"/>
        <end position="186"/>
    </location>
</feature>
<keyword evidence="4 7" id="KW-0812">Transmembrane</keyword>
<keyword evidence="10" id="KW-1185">Reference proteome</keyword>
<comment type="caution">
    <text evidence="9">The sequence shown here is derived from an EMBL/GenBank/DDBJ whole genome shotgun (WGS) entry which is preliminary data.</text>
</comment>
<dbReference type="PANTHER" id="PTHR30193:SF37">
    <property type="entry name" value="INNER MEMBRANE ABC TRANSPORTER PERMEASE PROTEIN YCJO"/>
    <property type="match status" value="1"/>
</dbReference>
<accession>A0ABW7GT34</accession>